<dbReference type="EMBL" id="WNDP01000203">
    <property type="protein sequence ID" value="KAF1016683.1"/>
    <property type="molecule type" value="Genomic_DNA"/>
</dbReference>
<organism evidence="1 2">
    <name type="scientific">Acinetobacter bereziniae</name>
    <name type="common">Acinetobacter genomosp. 10</name>
    <dbReference type="NCBI Taxonomy" id="106648"/>
    <lineage>
        <taxon>Bacteria</taxon>
        <taxon>Pseudomonadati</taxon>
        <taxon>Pseudomonadota</taxon>
        <taxon>Gammaproteobacteria</taxon>
        <taxon>Moraxellales</taxon>
        <taxon>Moraxellaceae</taxon>
        <taxon>Acinetobacter</taxon>
    </lineage>
</organism>
<dbReference type="AlphaFoldDB" id="A0A833PBA5"/>
<sequence>MVEIDIFEIIKNNNEIRKIDDIYFILDDEEDNSSEVRNIIFKINNRFWIIRVHHDFDEIELLIHSNLEENFIDGKRLDIFSNLKGMEIGTMFAIVNERGYTDGLKLRINDFSPSRYGTSPFYGIFTIIAMSSGLKYELRQAGIEEYLI</sequence>
<proteinExistence type="predicted"/>
<evidence type="ECO:0000313" key="1">
    <source>
        <dbReference type="EMBL" id="KAF1016683.1"/>
    </source>
</evidence>
<dbReference type="Pfam" id="PF19860">
    <property type="entry name" value="DUF6334"/>
    <property type="match status" value="1"/>
</dbReference>
<accession>A0A833PBA5</accession>
<gene>
    <name evidence="1" type="ORF">GAK29_04459</name>
</gene>
<protein>
    <submittedName>
        <fullName evidence="1">Uncharacterized protein</fullName>
    </submittedName>
</protein>
<dbReference type="Proteomes" id="UP000490535">
    <property type="component" value="Unassembled WGS sequence"/>
</dbReference>
<name>A0A833PBA5_ACIBZ</name>
<comment type="caution">
    <text evidence="1">The sequence shown here is derived from an EMBL/GenBank/DDBJ whole genome shotgun (WGS) entry which is preliminary data.</text>
</comment>
<reference evidence="2" key="1">
    <citation type="journal article" date="2020" name="MBio">
        <title>Horizontal gene transfer to a defensive symbiont with a reduced genome amongst a multipartite beetle microbiome.</title>
        <authorList>
            <person name="Waterworth S.C."/>
            <person name="Florez L.V."/>
            <person name="Rees E.R."/>
            <person name="Hertweck C."/>
            <person name="Kaltenpoth M."/>
            <person name="Kwan J.C."/>
        </authorList>
    </citation>
    <scope>NUCLEOTIDE SEQUENCE [LARGE SCALE GENOMIC DNA]</scope>
</reference>
<evidence type="ECO:0000313" key="2">
    <source>
        <dbReference type="Proteomes" id="UP000490535"/>
    </source>
</evidence>
<dbReference type="InterPro" id="IPR046297">
    <property type="entry name" value="DUF6334"/>
</dbReference>